<comment type="caution">
    <text evidence="2">The sequence shown here is derived from an EMBL/GenBank/DDBJ whole genome shotgun (WGS) entry which is preliminary data.</text>
</comment>
<gene>
    <name evidence="2" type="primary">pspG</name>
    <name evidence="2" type="ORF">JQC93_17510</name>
</gene>
<keyword evidence="1" id="KW-0812">Transmembrane</keyword>
<reference evidence="2 3" key="1">
    <citation type="submission" date="2021-02" db="EMBL/GenBank/DDBJ databases">
        <authorList>
            <person name="Park J.-S."/>
        </authorList>
    </citation>
    <scope>NUCLEOTIDE SEQUENCE [LARGE SCALE GENOMIC DNA]</scope>
    <source>
        <strain evidence="2 3">188UL20-2</strain>
    </source>
</reference>
<evidence type="ECO:0000313" key="2">
    <source>
        <dbReference type="EMBL" id="MBM7038194.1"/>
    </source>
</evidence>
<sequence length="69" mass="7925">MFEFLFLMVFVGALMFTGLTAMTVFAAFGISLAIFFLFGMVGLVFKLLPWLIVIGVGYWFFKNYVYCPR</sequence>
<keyword evidence="1" id="KW-0472">Membrane</keyword>
<dbReference type="RefSeq" id="WP_084885325.1">
    <property type="nucleotide sequence ID" value="NZ_JAFEUM010000009.1"/>
</dbReference>
<accession>A0ABS2HMC9</accession>
<dbReference type="Proteomes" id="UP000809621">
    <property type="component" value="Unassembled WGS sequence"/>
</dbReference>
<dbReference type="NCBIfam" id="TIGR02975">
    <property type="entry name" value="phageshock_pspG"/>
    <property type="match status" value="1"/>
</dbReference>
<evidence type="ECO:0000256" key="1">
    <source>
        <dbReference type="SAM" id="Phobius"/>
    </source>
</evidence>
<proteinExistence type="predicted"/>
<name>A0ABS2HMC9_9VIBR</name>
<protein>
    <submittedName>
        <fullName evidence="2">Envelope stress response protein PspG</fullName>
    </submittedName>
</protein>
<dbReference type="Pfam" id="PF09583">
    <property type="entry name" value="Phageshock_PspG"/>
    <property type="match status" value="1"/>
</dbReference>
<keyword evidence="1" id="KW-1133">Transmembrane helix</keyword>
<feature type="transmembrane region" description="Helical" evidence="1">
    <location>
        <begin position="36"/>
        <end position="61"/>
    </location>
</feature>
<keyword evidence="3" id="KW-1185">Reference proteome</keyword>
<dbReference type="InterPro" id="IPR014318">
    <property type="entry name" value="Phageshock_PspG"/>
</dbReference>
<evidence type="ECO:0000313" key="3">
    <source>
        <dbReference type="Proteomes" id="UP000809621"/>
    </source>
</evidence>
<organism evidence="2 3">
    <name type="scientific">Vibrio ulleungensis</name>
    <dbReference type="NCBI Taxonomy" id="2807619"/>
    <lineage>
        <taxon>Bacteria</taxon>
        <taxon>Pseudomonadati</taxon>
        <taxon>Pseudomonadota</taxon>
        <taxon>Gammaproteobacteria</taxon>
        <taxon>Vibrionales</taxon>
        <taxon>Vibrionaceae</taxon>
        <taxon>Vibrio</taxon>
    </lineage>
</organism>
<dbReference type="EMBL" id="JAFEUM010000009">
    <property type="protein sequence ID" value="MBM7038194.1"/>
    <property type="molecule type" value="Genomic_DNA"/>
</dbReference>